<evidence type="ECO:0000313" key="3">
    <source>
        <dbReference type="Proteomes" id="UP000027178"/>
    </source>
</evidence>
<dbReference type="Proteomes" id="UP000027178">
    <property type="component" value="Unassembled WGS sequence"/>
</dbReference>
<protein>
    <submittedName>
        <fullName evidence="2">Uncharacterized protein</fullName>
    </submittedName>
</protein>
<gene>
    <name evidence="2" type="ORF">KCH_26700</name>
</gene>
<name>A0A066YZL8_9ACTN</name>
<feature type="region of interest" description="Disordered" evidence="1">
    <location>
        <begin position="21"/>
        <end position="42"/>
    </location>
</feature>
<organism evidence="2 3">
    <name type="scientific">Kitasatospora cheerisanensis KCTC 2395</name>
    <dbReference type="NCBI Taxonomy" id="1348663"/>
    <lineage>
        <taxon>Bacteria</taxon>
        <taxon>Bacillati</taxon>
        <taxon>Actinomycetota</taxon>
        <taxon>Actinomycetes</taxon>
        <taxon>Kitasatosporales</taxon>
        <taxon>Streptomycetaceae</taxon>
        <taxon>Kitasatospora</taxon>
    </lineage>
</organism>
<evidence type="ECO:0000313" key="2">
    <source>
        <dbReference type="EMBL" id="KDN85439.1"/>
    </source>
</evidence>
<proteinExistence type="predicted"/>
<reference evidence="2 3" key="1">
    <citation type="submission" date="2014-05" db="EMBL/GenBank/DDBJ databases">
        <title>Draft Genome Sequence of Kitasatospora cheerisanensis KCTC 2395.</title>
        <authorList>
            <person name="Nam D.H."/>
        </authorList>
    </citation>
    <scope>NUCLEOTIDE SEQUENCE [LARGE SCALE GENOMIC DNA]</scope>
    <source>
        <strain evidence="2 3">KCTC 2395</strain>
    </source>
</reference>
<comment type="caution">
    <text evidence="2">The sequence shown here is derived from an EMBL/GenBank/DDBJ whole genome shotgun (WGS) entry which is preliminary data.</text>
</comment>
<keyword evidence="3" id="KW-1185">Reference proteome</keyword>
<dbReference type="AlphaFoldDB" id="A0A066YZL8"/>
<accession>A0A066YZL8</accession>
<evidence type="ECO:0000256" key="1">
    <source>
        <dbReference type="SAM" id="MobiDB-lite"/>
    </source>
</evidence>
<dbReference type="EMBL" id="JNBY01000083">
    <property type="protein sequence ID" value="KDN85439.1"/>
    <property type="molecule type" value="Genomic_DNA"/>
</dbReference>
<dbReference type="HOGENOM" id="CLU_3080784_0_0_11"/>
<sequence>MASDGQSADFAKVYKSGSLPERAPGRIAEAGCRKSSRGTSVRPMPSLCVRFE</sequence>